<feature type="chain" id="PRO_5042232850" description="Enoyl reductase (ER) domain-containing protein" evidence="3">
    <location>
        <begin position="23"/>
        <end position="442"/>
    </location>
</feature>
<feature type="signal peptide" evidence="3">
    <location>
        <begin position="1"/>
        <end position="22"/>
    </location>
</feature>
<dbReference type="SUPFAM" id="SSF51735">
    <property type="entry name" value="NAD(P)-binding Rossmann-fold domains"/>
    <property type="match status" value="1"/>
</dbReference>
<name>A0AAD3CSE6_9STRA</name>
<dbReference type="AlphaFoldDB" id="A0AAD3CSE6"/>
<evidence type="ECO:0000256" key="2">
    <source>
        <dbReference type="ARBA" id="ARBA00023002"/>
    </source>
</evidence>
<organism evidence="5 6">
    <name type="scientific">Chaetoceros tenuissimus</name>
    <dbReference type="NCBI Taxonomy" id="426638"/>
    <lineage>
        <taxon>Eukaryota</taxon>
        <taxon>Sar</taxon>
        <taxon>Stramenopiles</taxon>
        <taxon>Ochrophyta</taxon>
        <taxon>Bacillariophyta</taxon>
        <taxon>Coscinodiscophyceae</taxon>
        <taxon>Chaetocerotophycidae</taxon>
        <taxon>Chaetocerotales</taxon>
        <taxon>Chaetocerotaceae</taxon>
        <taxon>Chaetoceros</taxon>
    </lineage>
</organism>
<dbReference type="Pfam" id="PF13602">
    <property type="entry name" value="ADH_zinc_N_2"/>
    <property type="match status" value="1"/>
</dbReference>
<dbReference type="PANTHER" id="PTHR48106:SF13">
    <property type="entry name" value="QUINONE OXIDOREDUCTASE-RELATED"/>
    <property type="match status" value="1"/>
</dbReference>
<gene>
    <name evidence="5" type="ORF">CTEN210_07817</name>
</gene>
<protein>
    <recommendedName>
        <fullName evidence="4">Enoyl reductase (ER) domain-containing protein</fullName>
    </recommendedName>
</protein>
<dbReference type="Proteomes" id="UP001054902">
    <property type="component" value="Unassembled WGS sequence"/>
</dbReference>
<feature type="domain" description="Enoyl reductase (ER)" evidence="4">
    <location>
        <begin position="60"/>
        <end position="436"/>
    </location>
</feature>
<comment type="caution">
    <text evidence="5">The sequence shown here is derived from an EMBL/GenBank/DDBJ whole genome shotgun (WGS) entry which is preliminary data.</text>
</comment>
<dbReference type="InterPro" id="IPR011032">
    <property type="entry name" value="GroES-like_sf"/>
</dbReference>
<evidence type="ECO:0000259" key="4">
    <source>
        <dbReference type="SMART" id="SM00829"/>
    </source>
</evidence>
<evidence type="ECO:0000313" key="5">
    <source>
        <dbReference type="EMBL" id="GFH51341.1"/>
    </source>
</evidence>
<evidence type="ECO:0000256" key="3">
    <source>
        <dbReference type="SAM" id="SignalP"/>
    </source>
</evidence>
<accession>A0AAD3CSE6</accession>
<dbReference type="Gene3D" id="3.90.180.10">
    <property type="entry name" value="Medium-chain alcohol dehydrogenases, catalytic domain"/>
    <property type="match status" value="1"/>
</dbReference>
<dbReference type="InterPro" id="IPR020843">
    <property type="entry name" value="ER"/>
</dbReference>
<dbReference type="PANTHER" id="PTHR48106">
    <property type="entry name" value="QUINONE OXIDOREDUCTASE PIG3-RELATED"/>
    <property type="match status" value="1"/>
</dbReference>
<keyword evidence="1" id="KW-0521">NADP</keyword>
<dbReference type="SMART" id="SM00829">
    <property type="entry name" value="PKS_ER"/>
    <property type="match status" value="1"/>
</dbReference>
<dbReference type="GO" id="GO:0035925">
    <property type="term" value="F:mRNA 3'-UTR AU-rich region binding"/>
    <property type="evidence" value="ECO:0007669"/>
    <property type="project" value="TreeGrafter"/>
</dbReference>
<dbReference type="GO" id="GO:0003960">
    <property type="term" value="F:quinone reductase (NADPH) activity"/>
    <property type="evidence" value="ECO:0007669"/>
    <property type="project" value="TreeGrafter"/>
</dbReference>
<sequence>MLKKGSLINFAACLLLLESVNSFLHCSKNKIATRLSVTQEDALEEVKPMSWMVPKGVKFGRLDRLQFLPEDNSMDDDGDDDQKVIVVTKAIGLNFADIFTVLGLYSAANKIRNGKNFVPGLEFSGIVKNDLHPFVKNDRVLGFTRFGAYSDCVKVPPVFLKKLPASWSFEQGASFIVQALTAWHGLVEIGGMPLVHKNEDRTKPYVVVVHSASGGVGLWASEIAARRGATVLGIVGSEEKFKVFNERILDLSPISRVMLRGNEKDFAKRLASELKNIRSLGEEHKDTDLSYLAETQRGADIVMESLGGKYFKASYESLNSNGALVTFGSTSYVSPGLGLDFIRLIYRYITRPRIDPGELPSRNLRICGFNLIYLTENTNELERELNECIKCLGNSDYPDLEKVTPPVIGEVFDFKTQAVTAMEKLKSGKTVGKIVLSNADNN</sequence>
<keyword evidence="3" id="KW-0732">Signal</keyword>
<keyword evidence="2" id="KW-0560">Oxidoreductase</keyword>
<dbReference type="GO" id="GO:0005829">
    <property type="term" value="C:cytosol"/>
    <property type="evidence" value="ECO:0007669"/>
    <property type="project" value="TreeGrafter"/>
</dbReference>
<dbReference type="SUPFAM" id="SSF50129">
    <property type="entry name" value="GroES-like"/>
    <property type="match status" value="1"/>
</dbReference>
<dbReference type="GO" id="GO:0070402">
    <property type="term" value="F:NADPH binding"/>
    <property type="evidence" value="ECO:0007669"/>
    <property type="project" value="TreeGrafter"/>
</dbReference>
<evidence type="ECO:0000256" key="1">
    <source>
        <dbReference type="ARBA" id="ARBA00022857"/>
    </source>
</evidence>
<reference evidence="5 6" key="1">
    <citation type="journal article" date="2021" name="Sci. Rep.">
        <title>The genome of the diatom Chaetoceros tenuissimus carries an ancient integrated fragment of an extant virus.</title>
        <authorList>
            <person name="Hongo Y."/>
            <person name="Kimura K."/>
            <person name="Takaki Y."/>
            <person name="Yoshida Y."/>
            <person name="Baba S."/>
            <person name="Kobayashi G."/>
            <person name="Nagasaki K."/>
            <person name="Hano T."/>
            <person name="Tomaru Y."/>
        </authorList>
    </citation>
    <scope>NUCLEOTIDE SEQUENCE [LARGE SCALE GENOMIC DNA]</scope>
    <source>
        <strain evidence="5 6">NIES-3715</strain>
    </source>
</reference>
<proteinExistence type="predicted"/>
<dbReference type="InterPro" id="IPR036291">
    <property type="entry name" value="NAD(P)-bd_dom_sf"/>
</dbReference>
<evidence type="ECO:0000313" key="6">
    <source>
        <dbReference type="Proteomes" id="UP001054902"/>
    </source>
</evidence>
<keyword evidence="6" id="KW-1185">Reference proteome</keyword>
<dbReference type="EMBL" id="BLLK01000045">
    <property type="protein sequence ID" value="GFH51341.1"/>
    <property type="molecule type" value="Genomic_DNA"/>
</dbReference>